<dbReference type="Pfam" id="PF00561">
    <property type="entry name" value="Abhydrolase_1"/>
    <property type="match status" value="1"/>
</dbReference>
<comment type="similarity">
    <text evidence="1">Belongs to the AB hydrolase superfamily. MetX family.</text>
</comment>
<dbReference type="PANTHER" id="PTHR32268:SF11">
    <property type="entry name" value="HOMOSERINE O-ACETYLTRANSFERASE"/>
    <property type="match status" value="1"/>
</dbReference>
<dbReference type="InterPro" id="IPR000073">
    <property type="entry name" value="AB_hydrolase_1"/>
</dbReference>
<proteinExistence type="inferred from homology"/>
<comment type="caution">
    <text evidence="6">The sequence shown here is derived from an EMBL/GenBank/DDBJ whole genome shotgun (WGS) entry which is preliminary data.</text>
</comment>
<feature type="active site" evidence="3">
    <location>
        <position position="385"/>
    </location>
</feature>
<evidence type="ECO:0000256" key="4">
    <source>
        <dbReference type="SAM" id="MobiDB-lite"/>
    </source>
</evidence>
<dbReference type="NCBIfam" id="NF001209">
    <property type="entry name" value="PRK00175.1"/>
    <property type="match status" value="1"/>
</dbReference>
<feature type="region of interest" description="Disordered" evidence="4">
    <location>
        <begin position="242"/>
        <end position="292"/>
    </location>
</feature>
<name>A0A1R1PET8_ZANCU</name>
<dbReference type="AlphaFoldDB" id="A0A1R1PET8"/>
<protein>
    <submittedName>
        <fullName evidence="6">Homoserine O-acetyltransferase</fullName>
    </submittedName>
</protein>
<dbReference type="Gene3D" id="3.40.50.1820">
    <property type="entry name" value="alpha/beta hydrolase"/>
    <property type="match status" value="1"/>
</dbReference>
<dbReference type="NCBIfam" id="TIGR01392">
    <property type="entry name" value="homoserO_Ac_trn"/>
    <property type="match status" value="1"/>
</dbReference>
<gene>
    <name evidence="6" type="ORF">AX774_g7148</name>
</gene>
<evidence type="ECO:0000256" key="2">
    <source>
        <dbReference type="ARBA" id="ARBA00022679"/>
    </source>
</evidence>
<evidence type="ECO:0000313" key="7">
    <source>
        <dbReference type="Proteomes" id="UP000188320"/>
    </source>
</evidence>
<keyword evidence="7" id="KW-1185">Reference proteome</keyword>
<dbReference type="InterPro" id="IPR008220">
    <property type="entry name" value="HAT_MetX-like"/>
</dbReference>
<feature type="active site" description="Nucleophile" evidence="3">
    <location>
        <position position="157"/>
    </location>
</feature>
<feature type="compositionally biased region" description="Low complexity" evidence="4">
    <location>
        <begin position="270"/>
        <end position="286"/>
    </location>
</feature>
<accession>A0A1R1PET8</accession>
<feature type="compositionally biased region" description="Basic and acidic residues" evidence="4">
    <location>
        <begin position="256"/>
        <end position="269"/>
    </location>
</feature>
<keyword evidence="2 6" id="KW-0808">Transferase</keyword>
<reference evidence="7" key="1">
    <citation type="submission" date="2017-01" db="EMBL/GenBank/DDBJ databases">
        <authorList>
            <person name="Wang Y."/>
            <person name="White M."/>
            <person name="Kvist S."/>
            <person name="Moncalvo J.-M."/>
        </authorList>
    </citation>
    <scope>NUCLEOTIDE SEQUENCE [LARGE SCALE GENOMIC DNA]</scope>
    <source>
        <strain evidence="7">COL-18-3</strain>
    </source>
</reference>
<dbReference type="SUPFAM" id="SSF53474">
    <property type="entry name" value="alpha/beta-Hydrolases"/>
    <property type="match status" value="1"/>
</dbReference>
<feature type="compositionally biased region" description="Basic residues" evidence="4">
    <location>
        <begin position="242"/>
        <end position="255"/>
    </location>
</feature>
<feature type="domain" description="AB hydrolase-1" evidence="5">
    <location>
        <begin position="62"/>
        <end position="419"/>
    </location>
</feature>
<sequence>MVVNKQAEVEELYKYNHLVGRVENRNTIIIPEFELECGETLYSVPVAYSAFGELNEAKDNCIVVCHAFSGNSDVSEWWGPLLGSGKAFDTDKFFVICCNVLGAPYGTASPLTLDKRTGKNYGPTFPLTSVRDDVRLHKRVIVDELGVKEIALVIGGSMGGMQALEWAFTYKDIVKTFVPMATSGRHSAWGISWGEMQRQAIYGDQNYNNGYYTMDKKPDHGLSTARIAGMLTYRSFESAHRKFGRKTQGRHLKRLNARETTSEGDKETTTKATNGTKTNSNPNTNPNDDRDAPTIYSAQGYLRYQGEKFVDRYDANCFLAISKKLDTHDLTYHHPKFNYLDGQEGTSDNTTFGAEDDEELDEEEMYKQVLASAQQPCMVVGIENDGIFSIKEQYELAKYIPNAKMELLSSTEGHDGFLLEVKQVSRMLKRFIRENLPKFNSDEDSDSSICSAESSMSYLMYSK</sequence>
<dbReference type="GO" id="GO:0009092">
    <property type="term" value="P:homoserine metabolic process"/>
    <property type="evidence" value="ECO:0007669"/>
    <property type="project" value="TreeGrafter"/>
</dbReference>
<dbReference type="PIRSF" id="PIRSF000443">
    <property type="entry name" value="Homoser_Ac_trans"/>
    <property type="match status" value="1"/>
</dbReference>
<dbReference type="GO" id="GO:0004414">
    <property type="term" value="F:homoserine O-acetyltransferase activity"/>
    <property type="evidence" value="ECO:0007669"/>
    <property type="project" value="TreeGrafter"/>
</dbReference>
<feature type="active site" evidence="3">
    <location>
        <position position="414"/>
    </location>
</feature>
<dbReference type="PANTHER" id="PTHR32268">
    <property type="entry name" value="HOMOSERINE O-ACETYLTRANSFERASE"/>
    <property type="match status" value="1"/>
</dbReference>
<dbReference type="InterPro" id="IPR029058">
    <property type="entry name" value="AB_hydrolase_fold"/>
</dbReference>
<dbReference type="GO" id="GO:0009086">
    <property type="term" value="P:methionine biosynthetic process"/>
    <property type="evidence" value="ECO:0007669"/>
    <property type="project" value="TreeGrafter"/>
</dbReference>
<organism evidence="6 7">
    <name type="scientific">Zancudomyces culisetae</name>
    <name type="common">Gut fungus</name>
    <name type="synonym">Smittium culisetae</name>
    <dbReference type="NCBI Taxonomy" id="1213189"/>
    <lineage>
        <taxon>Eukaryota</taxon>
        <taxon>Fungi</taxon>
        <taxon>Fungi incertae sedis</taxon>
        <taxon>Zoopagomycota</taxon>
        <taxon>Kickxellomycotina</taxon>
        <taxon>Harpellomycetes</taxon>
        <taxon>Harpellales</taxon>
        <taxon>Legeriomycetaceae</taxon>
        <taxon>Zancudomyces</taxon>
    </lineage>
</organism>
<dbReference type="OrthoDB" id="191364at2759"/>
<evidence type="ECO:0000256" key="3">
    <source>
        <dbReference type="PIRSR" id="PIRSR000443-1"/>
    </source>
</evidence>
<evidence type="ECO:0000256" key="1">
    <source>
        <dbReference type="ARBA" id="ARBA00006886"/>
    </source>
</evidence>
<dbReference type="EMBL" id="LSSK01001556">
    <property type="protein sequence ID" value="OMH79438.1"/>
    <property type="molecule type" value="Genomic_DNA"/>
</dbReference>
<evidence type="ECO:0000259" key="5">
    <source>
        <dbReference type="Pfam" id="PF00561"/>
    </source>
</evidence>
<dbReference type="HAMAP" id="MF_00296">
    <property type="entry name" value="MetX_acyltransf"/>
    <property type="match status" value="1"/>
</dbReference>
<dbReference type="Proteomes" id="UP000188320">
    <property type="component" value="Unassembled WGS sequence"/>
</dbReference>
<evidence type="ECO:0000313" key="6">
    <source>
        <dbReference type="EMBL" id="OMH79438.1"/>
    </source>
</evidence>